<feature type="non-terminal residue" evidence="1">
    <location>
        <position position="1"/>
    </location>
</feature>
<comment type="caution">
    <text evidence="1">The sequence shown here is derived from an EMBL/GenBank/DDBJ whole genome shotgun (WGS) entry which is preliminary data.</text>
</comment>
<gene>
    <name evidence="1" type="ORF">ZYGR_0CB00100</name>
</gene>
<evidence type="ECO:0000313" key="1">
    <source>
        <dbReference type="EMBL" id="GAV56436.1"/>
    </source>
</evidence>
<dbReference type="AlphaFoldDB" id="A0A1Q3AKZ4"/>
<reference evidence="1 2" key="1">
    <citation type="submission" date="2016-08" db="EMBL/GenBank/DDBJ databases">
        <title>Draft genome sequence of allopolyploid Zygosaccharomyces rouxii.</title>
        <authorList>
            <person name="Watanabe J."/>
            <person name="Uehara K."/>
            <person name="Mogi Y."/>
            <person name="Tsukioka Y."/>
        </authorList>
    </citation>
    <scope>NUCLEOTIDE SEQUENCE [LARGE SCALE GENOMIC DNA]</scope>
    <source>
        <strain evidence="1 2">NBRC 110957</strain>
    </source>
</reference>
<proteinExistence type="predicted"/>
<evidence type="ECO:0000313" key="2">
    <source>
        <dbReference type="Proteomes" id="UP000187013"/>
    </source>
</evidence>
<sequence>IENYSLLDLIPRCYRRMVTPCTRNSVIDEDIKQTITGIIDEVTPLGMWMVYFGAGCPYQ</sequence>
<dbReference type="Proteomes" id="UP000187013">
    <property type="component" value="Unassembled WGS sequence"/>
</dbReference>
<dbReference type="EMBL" id="BDGX01000080">
    <property type="protein sequence ID" value="GAV56436.1"/>
    <property type="molecule type" value="Genomic_DNA"/>
</dbReference>
<organism evidence="1 2">
    <name type="scientific">Zygosaccharomyces rouxii</name>
    <dbReference type="NCBI Taxonomy" id="4956"/>
    <lineage>
        <taxon>Eukaryota</taxon>
        <taxon>Fungi</taxon>
        <taxon>Dikarya</taxon>
        <taxon>Ascomycota</taxon>
        <taxon>Saccharomycotina</taxon>
        <taxon>Saccharomycetes</taxon>
        <taxon>Saccharomycetales</taxon>
        <taxon>Saccharomycetaceae</taxon>
        <taxon>Zygosaccharomyces</taxon>
    </lineage>
</organism>
<accession>A0A1Q3AKZ4</accession>
<protein>
    <submittedName>
        <fullName evidence="1">Uncharacterized protein</fullName>
    </submittedName>
</protein>
<name>A0A1Q3AKZ4_ZYGRO</name>